<name>A0AA88UVY2_9ASTE</name>
<feature type="region of interest" description="Disordered" evidence="1">
    <location>
        <begin position="1"/>
        <end position="44"/>
    </location>
</feature>
<reference evidence="2" key="1">
    <citation type="submission" date="2022-12" db="EMBL/GenBank/DDBJ databases">
        <title>Draft genome assemblies for two species of Escallonia (Escalloniales).</title>
        <authorList>
            <person name="Chanderbali A."/>
            <person name="Dervinis C."/>
            <person name="Anghel I."/>
            <person name="Soltis D."/>
            <person name="Soltis P."/>
            <person name="Zapata F."/>
        </authorList>
    </citation>
    <scope>NUCLEOTIDE SEQUENCE</scope>
    <source>
        <strain evidence="2">UCBG92.1500</strain>
        <tissue evidence="2">Leaf</tissue>
    </source>
</reference>
<dbReference type="Proteomes" id="UP001187471">
    <property type="component" value="Unassembled WGS sequence"/>
</dbReference>
<gene>
    <name evidence="2" type="ORF">RJ640_014858</name>
</gene>
<dbReference type="PANTHER" id="PTHR36759">
    <property type="entry name" value="DYNEIN BETA CHAIN, CILIARY PROTEIN"/>
    <property type="match status" value="1"/>
</dbReference>
<accession>A0AA88UVY2</accession>
<evidence type="ECO:0000313" key="2">
    <source>
        <dbReference type="EMBL" id="KAK2991997.1"/>
    </source>
</evidence>
<dbReference type="PANTHER" id="PTHR36759:SF1">
    <property type="entry name" value="DYNEIN BETA CHAIN, CILIARY PROTEIN"/>
    <property type="match status" value="1"/>
</dbReference>
<protein>
    <submittedName>
        <fullName evidence="2">Uncharacterized protein</fullName>
    </submittedName>
</protein>
<dbReference type="AlphaFoldDB" id="A0AA88UVY2"/>
<comment type="caution">
    <text evidence="2">The sequence shown here is derived from an EMBL/GenBank/DDBJ whole genome shotgun (WGS) entry which is preliminary data.</text>
</comment>
<organism evidence="2 3">
    <name type="scientific">Escallonia rubra</name>
    <dbReference type="NCBI Taxonomy" id="112253"/>
    <lineage>
        <taxon>Eukaryota</taxon>
        <taxon>Viridiplantae</taxon>
        <taxon>Streptophyta</taxon>
        <taxon>Embryophyta</taxon>
        <taxon>Tracheophyta</taxon>
        <taxon>Spermatophyta</taxon>
        <taxon>Magnoliopsida</taxon>
        <taxon>eudicotyledons</taxon>
        <taxon>Gunneridae</taxon>
        <taxon>Pentapetalae</taxon>
        <taxon>asterids</taxon>
        <taxon>campanulids</taxon>
        <taxon>Escalloniales</taxon>
        <taxon>Escalloniaceae</taxon>
        <taxon>Escallonia</taxon>
    </lineage>
</organism>
<sequence>MGQAFRRASGRIRSTSIDAAPPSQLKKAVDRTPPAEAPAAGSSAPPVSVLDVLVIVCHSNSYFLILYMQDDSPRANTENVLEERDPQYDAMLSQMVGRIQAKPGGKLEMGEAFVVEKSRRPMPKLRNTTPESGRYEEKSVPAGTLNVAQLRHIVLLHEGKADDYDGPMDIHQIAEKYRIDVEQVRRTLQFLSLPPEDSNNRKKDQQ</sequence>
<dbReference type="EMBL" id="JAVXUO010000446">
    <property type="protein sequence ID" value="KAK2991997.1"/>
    <property type="molecule type" value="Genomic_DNA"/>
</dbReference>
<proteinExistence type="predicted"/>
<evidence type="ECO:0000313" key="3">
    <source>
        <dbReference type="Proteomes" id="UP001187471"/>
    </source>
</evidence>
<keyword evidence="3" id="KW-1185">Reference proteome</keyword>
<evidence type="ECO:0000256" key="1">
    <source>
        <dbReference type="SAM" id="MobiDB-lite"/>
    </source>
</evidence>